<comment type="caution">
    <text evidence="1">The sequence shown here is derived from an EMBL/GenBank/DDBJ whole genome shotgun (WGS) entry which is preliminary data.</text>
</comment>
<dbReference type="Proteomes" id="UP001055879">
    <property type="component" value="Linkage Group LG01"/>
</dbReference>
<keyword evidence="2" id="KW-1185">Reference proteome</keyword>
<reference evidence="2" key="1">
    <citation type="journal article" date="2022" name="Mol. Ecol. Resour.">
        <title>The genomes of chicory, endive, great burdock and yacon provide insights into Asteraceae palaeo-polyploidization history and plant inulin production.</title>
        <authorList>
            <person name="Fan W."/>
            <person name="Wang S."/>
            <person name="Wang H."/>
            <person name="Wang A."/>
            <person name="Jiang F."/>
            <person name="Liu H."/>
            <person name="Zhao H."/>
            <person name="Xu D."/>
            <person name="Zhang Y."/>
        </authorList>
    </citation>
    <scope>NUCLEOTIDE SEQUENCE [LARGE SCALE GENOMIC DNA]</scope>
    <source>
        <strain evidence="2">cv. Niubang</strain>
    </source>
</reference>
<reference evidence="1 2" key="2">
    <citation type="journal article" date="2022" name="Mol. Ecol. Resour.">
        <title>The genomes of chicory, endive, great burdock and yacon provide insights into Asteraceae paleo-polyploidization history and plant inulin production.</title>
        <authorList>
            <person name="Fan W."/>
            <person name="Wang S."/>
            <person name="Wang H."/>
            <person name="Wang A."/>
            <person name="Jiang F."/>
            <person name="Liu H."/>
            <person name="Zhao H."/>
            <person name="Xu D."/>
            <person name="Zhang Y."/>
        </authorList>
    </citation>
    <scope>NUCLEOTIDE SEQUENCE [LARGE SCALE GENOMIC DNA]</scope>
    <source>
        <strain evidence="2">cv. Niubang</strain>
    </source>
</reference>
<sequence>MAGHQGVPTLSWSRLPHIARPPPSPTPQPHQPPPPSPLLFTPRFRATPAGPPLPATDVVAPASTPTAPHLKSYYRNEAPKYKQKTVLVQEAKEKPKKVWHMGLATNYPKSDQTTKSLENSKKQLNYENLGEKIITIN</sequence>
<protein>
    <submittedName>
        <fullName evidence="1">Uncharacterized protein</fullName>
    </submittedName>
</protein>
<gene>
    <name evidence="1" type="ORF">L6452_01700</name>
</gene>
<name>A0ACB9FI12_ARCLA</name>
<proteinExistence type="predicted"/>
<accession>A0ACB9FI12</accession>
<dbReference type="EMBL" id="CM042047">
    <property type="protein sequence ID" value="KAI3770563.1"/>
    <property type="molecule type" value="Genomic_DNA"/>
</dbReference>
<evidence type="ECO:0000313" key="2">
    <source>
        <dbReference type="Proteomes" id="UP001055879"/>
    </source>
</evidence>
<organism evidence="1 2">
    <name type="scientific">Arctium lappa</name>
    <name type="common">Greater burdock</name>
    <name type="synonym">Lappa major</name>
    <dbReference type="NCBI Taxonomy" id="4217"/>
    <lineage>
        <taxon>Eukaryota</taxon>
        <taxon>Viridiplantae</taxon>
        <taxon>Streptophyta</taxon>
        <taxon>Embryophyta</taxon>
        <taxon>Tracheophyta</taxon>
        <taxon>Spermatophyta</taxon>
        <taxon>Magnoliopsida</taxon>
        <taxon>eudicotyledons</taxon>
        <taxon>Gunneridae</taxon>
        <taxon>Pentapetalae</taxon>
        <taxon>asterids</taxon>
        <taxon>campanulids</taxon>
        <taxon>Asterales</taxon>
        <taxon>Asteraceae</taxon>
        <taxon>Carduoideae</taxon>
        <taxon>Cardueae</taxon>
        <taxon>Arctiinae</taxon>
        <taxon>Arctium</taxon>
    </lineage>
</organism>
<evidence type="ECO:0000313" key="1">
    <source>
        <dbReference type="EMBL" id="KAI3770563.1"/>
    </source>
</evidence>